<keyword evidence="8 12" id="KW-0808">Transferase</keyword>
<reference evidence="12 13" key="1">
    <citation type="journal article" date="2014" name="Antonie Van Leeuwenhoek">
        <title>Hyphomonas beringensis sp. nov. and Hyphomonas chukchiensis sp. nov., isolated from surface seawater of the Bering Sea and Chukchi Sea.</title>
        <authorList>
            <person name="Li C."/>
            <person name="Lai Q."/>
            <person name="Li G."/>
            <person name="Dong C."/>
            <person name="Wang J."/>
            <person name="Liao Y."/>
            <person name="Shao Z."/>
        </authorList>
    </citation>
    <scope>NUCLEOTIDE SEQUENCE [LARGE SCALE GENOMIC DNA]</scope>
    <source>
        <strain evidence="12 13">SCH89</strain>
    </source>
</reference>
<dbReference type="OrthoDB" id="9772439at2"/>
<dbReference type="NCBIfam" id="TIGR01365">
    <property type="entry name" value="serC_2"/>
    <property type="match status" value="1"/>
</dbReference>
<dbReference type="InterPro" id="IPR006271">
    <property type="entry name" value="Pser_aminoTfrase_methanosarc"/>
</dbReference>
<evidence type="ECO:0000256" key="7">
    <source>
        <dbReference type="ARBA" id="ARBA00022605"/>
    </source>
</evidence>
<evidence type="ECO:0000313" key="13">
    <source>
        <dbReference type="Proteomes" id="UP000024942"/>
    </source>
</evidence>
<dbReference type="EMBL" id="ARYL01000013">
    <property type="protein sequence ID" value="KDA02551.1"/>
    <property type="molecule type" value="Genomic_DNA"/>
</dbReference>
<evidence type="ECO:0000256" key="11">
    <source>
        <dbReference type="ARBA" id="ARBA00049007"/>
    </source>
</evidence>
<evidence type="ECO:0000256" key="2">
    <source>
        <dbReference type="ARBA" id="ARBA00005099"/>
    </source>
</evidence>
<keyword evidence="5" id="KW-0963">Cytoplasm</keyword>
<dbReference type="AlphaFoldDB" id="A0A059G6V3"/>
<dbReference type="GO" id="GO:0004760">
    <property type="term" value="F:L-serine-pyruvate transaminase activity"/>
    <property type="evidence" value="ECO:0007669"/>
    <property type="project" value="TreeGrafter"/>
</dbReference>
<dbReference type="GO" id="GO:0004648">
    <property type="term" value="F:O-phospho-L-serine:2-oxoglutarate aminotransferase activity"/>
    <property type="evidence" value="ECO:0007669"/>
    <property type="project" value="UniProtKB-EC"/>
</dbReference>
<evidence type="ECO:0000256" key="5">
    <source>
        <dbReference type="ARBA" id="ARBA00022490"/>
    </source>
</evidence>
<dbReference type="Gene3D" id="3.40.640.10">
    <property type="entry name" value="Type I PLP-dependent aspartate aminotransferase-like (Major domain)"/>
    <property type="match status" value="1"/>
</dbReference>
<dbReference type="UniPathway" id="UPA00135">
    <property type="reaction ID" value="UER00197"/>
</dbReference>
<evidence type="ECO:0000256" key="6">
    <source>
        <dbReference type="ARBA" id="ARBA00022576"/>
    </source>
</evidence>
<dbReference type="Proteomes" id="UP000024942">
    <property type="component" value="Unassembled WGS sequence"/>
</dbReference>
<evidence type="ECO:0000256" key="8">
    <source>
        <dbReference type="ARBA" id="ARBA00022679"/>
    </source>
</evidence>
<dbReference type="InterPro" id="IPR015424">
    <property type="entry name" value="PyrdxlP-dep_Trfase"/>
</dbReference>
<proteinExistence type="inferred from homology"/>
<comment type="similarity">
    <text evidence="3">Belongs to the class-V pyridoxal-phosphate-dependent aminotransferase family. SerC subfamily.</text>
</comment>
<comment type="pathway">
    <text evidence="2">Amino-acid biosynthesis; L-serine biosynthesis; L-serine from 3-phospho-D-glycerate: step 2/3.</text>
</comment>
<dbReference type="GO" id="GO:0019265">
    <property type="term" value="P:glycine biosynthetic process, by transamination of glyoxylate"/>
    <property type="evidence" value="ECO:0007669"/>
    <property type="project" value="TreeGrafter"/>
</dbReference>
<dbReference type="GO" id="GO:0008453">
    <property type="term" value="F:alanine-glyoxylate transaminase activity"/>
    <property type="evidence" value="ECO:0007669"/>
    <property type="project" value="TreeGrafter"/>
</dbReference>
<evidence type="ECO:0000256" key="9">
    <source>
        <dbReference type="ARBA" id="ARBA00022898"/>
    </source>
</evidence>
<evidence type="ECO:0000256" key="10">
    <source>
        <dbReference type="ARBA" id="ARBA00023299"/>
    </source>
</evidence>
<dbReference type="Gene3D" id="3.90.1150.10">
    <property type="entry name" value="Aspartate Aminotransferase, domain 1"/>
    <property type="match status" value="1"/>
</dbReference>
<evidence type="ECO:0000313" key="12">
    <source>
        <dbReference type="EMBL" id="KDA02551.1"/>
    </source>
</evidence>
<dbReference type="eggNOG" id="COG1932">
    <property type="taxonomic scope" value="Bacteria"/>
</dbReference>
<name>A0A059G6V3_9PROT</name>
<dbReference type="STRING" id="1280953.HOC_10034"/>
<dbReference type="PATRIC" id="fig|1280953.3.peg.2027"/>
<dbReference type="InterPro" id="IPR015421">
    <property type="entry name" value="PyrdxlP-dep_Trfase_major"/>
</dbReference>
<dbReference type="SUPFAM" id="SSF53383">
    <property type="entry name" value="PLP-dependent transferases"/>
    <property type="match status" value="1"/>
</dbReference>
<gene>
    <name evidence="12" type="ORF">HOC_10034</name>
</gene>
<comment type="cofactor">
    <cofactor evidence="1">
        <name>pyridoxal 5'-phosphate</name>
        <dbReference type="ChEBI" id="CHEBI:597326"/>
    </cofactor>
</comment>
<dbReference type="InterPro" id="IPR015422">
    <property type="entry name" value="PyrdxlP-dep_Trfase_small"/>
</dbReference>
<keyword evidence="13" id="KW-1185">Reference proteome</keyword>
<dbReference type="GO" id="GO:0006564">
    <property type="term" value="P:L-serine biosynthetic process"/>
    <property type="evidence" value="ECO:0007669"/>
    <property type="project" value="UniProtKB-KW"/>
</dbReference>
<protein>
    <recommendedName>
        <fullName evidence="4">phosphoserine transaminase</fullName>
        <ecNumber evidence="4">2.6.1.52</ecNumber>
    </recommendedName>
</protein>
<keyword evidence="7" id="KW-0028">Amino-acid biosynthesis</keyword>
<dbReference type="EC" id="2.6.1.52" evidence="4"/>
<comment type="caution">
    <text evidence="12">The sequence shown here is derived from an EMBL/GenBank/DDBJ whole genome shotgun (WGS) entry which is preliminary data.</text>
</comment>
<evidence type="ECO:0000256" key="1">
    <source>
        <dbReference type="ARBA" id="ARBA00001933"/>
    </source>
</evidence>
<dbReference type="InterPro" id="IPR022278">
    <property type="entry name" value="Pser_aminoTfrase"/>
</dbReference>
<evidence type="ECO:0000256" key="3">
    <source>
        <dbReference type="ARBA" id="ARBA00006904"/>
    </source>
</evidence>
<sequence length="387" mass="42230">MTTTAKPGVLPACPHFSSGPTAKRPGFSLEKLETAVLGRSHRSGDAKKKLKAAIDRSKALLGIPDDYRVAIVPASDTGAVEMCMWSMLGAKPVDVFAWESFGQDWVTDATKQLKLPDCKTYGADYGALPDFTQARDDADIIFTWNGTTSGVRVPNADWIKPNPDRVVICDATSAAFAQDIEWAKLDVVTYSWQKCLGGEAAHGMLVLSPRAVARLESYTPDRALPKLFRMTKGGKLDEALFEGATINTPSMLCVEDFLQALDWCESLGGWKALEARSNESLGYLTDWVAKTDWVDFLCPDASVRSNTGVTFKIVDPRVAGLDEDGQRDFVKRMMKRLEKENACFDAAGYAKAPPGLRIWCGGSVEPSNVAALTPWLDWAFAEEAASL</sequence>
<dbReference type="NCBIfam" id="NF002841">
    <property type="entry name" value="PRK03080.1-2"/>
    <property type="match status" value="1"/>
</dbReference>
<dbReference type="PANTHER" id="PTHR21152">
    <property type="entry name" value="AMINOTRANSFERASE CLASS V"/>
    <property type="match status" value="1"/>
</dbReference>
<dbReference type="PANTHER" id="PTHR21152:SF40">
    <property type="entry name" value="ALANINE--GLYOXYLATE AMINOTRANSFERASE"/>
    <property type="match status" value="1"/>
</dbReference>
<organism evidence="12 13">
    <name type="scientific">Hyphomonas oceanitis SCH89</name>
    <dbReference type="NCBI Taxonomy" id="1280953"/>
    <lineage>
        <taxon>Bacteria</taxon>
        <taxon>Pseudomonadati</taxon>
        <taxon>Pseudomonadota</taxon>
        <taxon>Alphaproteobacteria</taxon>
        <taxon>Hyphomonadales</taxon>
        <taxon>Hyphomonadaceae</taxon>
        <taxon>Hyphomonas</taxon>
    </lineage>
</organism>
<dbReference type="RefSeq" id="WP_035538064.1">
    <property type="nucleotide sequence ID" value="NZ_ARYL01000013.1"/>
</dbReference>
<keyword evidence="6 12" id="KW-0032">Aminotransferase</keyword>
<dbReference type="CDD" id="cd01494">
    <property type="entry name" value="AAT_I"/>
    <property type="match status" value="1"/>
</dbReference>
<dbReference type="PIRSF" id="PIRSF000525">
    <property type="entry name" value="SerC"/>
    <property type="match status" value="1"/>
</dbReference>
<keyword evidence="9" id="KW-0663">Pyridoxal phosphate</keyword>
<evidence type="ECO:0000256" key="4">
    <source>
        <dbReference type="ARBA" id="ARBA00013030"/>
    </source>
</evidence>
<comment type="catalytic activity">
    <reaction evidence="11">
        <text>O-phospho-L-serine + 2-oxoglutarate = 3-phosphooxypyruvate + L-glutamate</text>
        <dbReference type="Rhea" id="RHEA:14329"/>
        <dbReference type="ChEBI" id="CHEBI:16810"/>
        <dbReference type="ChEBI" id="CHEBI:18110"/>
        <dbReference type="ChEBI" id="CHEBI:29985"/>
        <dbReference type="ChEBI" id="CHEBI:57524"/>
        <dbReference type="EC" id="2.6.1.52"/>
    </reaction>
</comment>
<keyword evidence="10" id="KW-0718">Serine biosynthesis</keyword>
<accession>A0A059G6V3</accession>